<sequence length="754" mass="85229">MIYSSISKALTCATNSTTELHKIHTLIIISGLEQCVFFSGKLISKYSQLRDPISSLSVFRRVSPSENVYHWNSIIRALTQNGLFSEALNFYSQMRKLKLPPDTYTFPSVINACAGLFDLEMGKKVHDHVLEMNFTTDLYIGNALVDMYARFNDLDKARNVFEEMPNRDIVSWNSMISGYSSNGYWEEALEIYYQSRASGMVPDSFTVSSVLPACGGLLAVVEGKIIHGLAKKIGINTDVVVSNGLLSMYCKFDRLTDGRRIFNEMSVRDTVSWNTVICVYSQSGLFEESIRLFMEMVNRFKPDLLTIVCILRACGHLGDLELGKSVHEYMMRCGYECDTIGTNILINMYVKCGNLLSSWEVFEKMKRRDSVSWNSLINGYIQNGYYDEGIKLFKAMRMDLKPDYVTYVMLLSLYSQLQDISQGKKLHCDITKMGFDLDIVVGNALVDMYAKCGKMVDSLNVFKKMKSRDIVTWNTIIAACVRSENFNLGLRMTSQMRIEGVMPDVATMLGILPMCSLLAAKRQGKEIHGCILKLRFESDVRIGNALIEMYSKCGSLKSSLQVFEHMKMKDVVTWTALISAYGMYGKGDKALRTFEEMKATGIVPDHVAFIAIIFSCSHSGLVEEGLAFFDQMKNEYKIEPRIEHYACVVDLLSRSRRLAEAEEFILSMPLKPDASIWGALLSACRATGDIKIAERVSERIIELNSDDTGHYVLVSNVYAALGKWDQVRTIRNSMRSRGLKKDPGCSWMEIQNRV</sequence>
<dbReference type="FunFam" id="1.25.40.10:FF:000725">
    <property type="entry name" value="Pentatricopeptide repeat-containing protein At3g63370, chloroplastic"/>
    <property type="match status" value="1"/>
</dbReference>
<dbReference type="PANTHER" id="PTHR24015:SF1920">
    <property type="entry name" value="DYW DOMAIN-CONTAINING PROTEIN"/>
    <property type="match status" value="1"/>
</dbReference>
<feature type="repeat" description="PPR" evidence="3">
    <location>
        <begin position="570"/>
        <end position="604"/>
    </location>
</feature>
<keyword evidence="2" id="KW-0677">Repeat</keyword>
<dbReference type="Pfam" id="PF01535">
    <property type="entry name" value="PPR"/>
    <property type="match status" value="2"/>
</dbReference>
<dbReference type="PROSITE" id="PS51375">
    <property type="entry name" value="PPR"/>
    <property type="match status" value="9"/>
</dbReference>
<dbReference type="InterPro" id="IPR046960">
    <property type="entry name" value="PPR_At4g14850-like_plant"/>
</dbReference>
<dbReference type="FunFam" id="1.25.40.10:FF:001226">
    <property type="entry name" value="Pentatricopeptide repeat-containing protein At3g03580"/>
    <property type="match status" value="1"/>
</dbReference>
<feature type="repeat" description="PPR" evidence="3">
    <location>
        <begin position="438"/>
        <end position="468"/>
    </location>
</feature>
<evidence type="ECO:0000256" key="2">
    <source>
        <dbReference type="ARBA" id="ARBA00022737"/>
    </source>
</evidence>
<feature type="repeat" description="PPR" evidence="3">
    <location>
        <begin position="67"/>
        <end position="101"/>
    </location>
</feature>
<dbReference type="Pfam" id="PF13041">
    <property type="entry name" value="PPR_2"/>
    <property type="match status" value="6"/>
</dbReference>
<dbReference type="Gene3D" id="1.25.40.10">
    <property type="entry name" value="Tetratricopeptide repeat domain"/>
    <property type="match status" value="6"/>
</dbReference>
<dbReference type="Proteomes" id="UP001415857">
    <property type="component" value="Unassembled WGS sequence"/>
</dbReference>
<feature type="repeat" description="PPR" evidence="3">
    <location>
        <begin position="168"/>
        <end position="202"/>
    </location>
</feature>
<dbReference type="GO" id="GO:0009451">
    <property type="term" value="P:RNA modification"/>
    <property type="evidence" value="ECO:0007669"/>
    <property type="project" value="InterPro"/>
</dbReference>
<dbReference type="NCBIfam" id="TIGR00756">
    <property type="entry name" value="PPR"/>
    <property type="match status" value="10"/>
</dbReference>
<dbReference type="InterPro" id="IPR046848">
    <property type="entry name" value="E_motif"/>
</dbReference>
<dbReference type="FunFam" id="1.25.40.10:FF:000344">
    <property type="entry name" value="Pentatricopeptide repeat-containing protein"/>
    <property type="match status" value="1"/>
</dbReference>
<accession>A0AAP0RA00</accession>
<evidence type="ECO:0000313" key="4">
    <source>
        <dbReference type="EMBL" id="KAK9273561.1"/>
    </source>
</evidence>
<dbReference type="FunFam" id="1.25.40.10:FF:000073">
    <property type="entry name" value="Pentatricopeptide repeat-containing protein chloroplastic"/>
    <property type="match status" value="1"/>
</dbReference>
<protein>
    <recommendedName>
        <fullName evidence="6">Pentatricopeptide repeat-containing protein</fullName>
    </recommendedName>
</protein>
<evidence type="ECO:0000256" key="1">
    <source>
        <dbReference type="ARBA" id="ARBA00006643"/>
    </source>
</evidence>
<keyword evidence="5" id="KW-1185">Reference proteome</keyword>
<feature type="repeat" description="PPR" evidence="3">
    <location>
        <begin position="137"/>
        <end position="167"/>
    </location>
</feature>
<evidence type="ECO:0000256" key="3">
    <source>
        <dbReference type="PROSITE-ProRule" id="PRU00708"/>
    </source>
</evidence>
<dbReference type="AlphaFoldDB" id="A0AAP0RA00"/>
<name>A0AAP0RA00_LIQFO</name>
<feature type="repeat" description="PPR" evidence="3">
    <location>
        <begin position="469"/>
        <end position="503"/>
    </location>
</feature>
<dbReference type="GO" id="GO:0003729">
    <property type="term" value="F:mRNA binding"/>
    <property type="evidence" value="ECO:0007669"/>
    <property type="project" value="UniProtKB-ARBA"/>
</dbReference>
<dbReference type="EMBL" id="JBBPBK010000012">
    <property type="protein sequence ID" value="KAK9273561.1"/>
    <property type="molecule type" value="Genomic_DNA"/>
</dbReference>
<proteinExistence type="inferred from homology"/>
<dbReference type="FunFam" id="1.25.40.10:FF:000090">
    <property type="entry name" value="Pentatricopeptide repeat-containing protein, chloroplastic"/>
    <property type="match status" value="1"/>
</dbReference>
<feature type="repeat" description="PPR" evidence="3">
    <location>
        <begin position="269"/>
        <end position="299"/>
    </location>
</feature>
<gene>
    <name evidence="4" type="ORF">L1049_018371</name>
</gene>
<dbReference type="PANTHER" id="PTHR24015">
    <property type="entry name" value="OS07G0578800 PROTEIN-RELATED"/>
    <property type="match status" value="1"/>
</dbReference>
<organism evidence="4 5">
    <name type="scientific">Liquidambar formosana</name>
    <name type="common">Formosan gum</name>
    <dbReference type="NCBI Taxonomy" id="63359"/>
    <lineage>
        <taxon>Eukaryota</taxon>
        <taxon>Viridiplantae</taxon>
        <taxon>Streptophyta</taxon>
        <taxon>Embryophyta</taxon>
        <taxon>Tracheophyta</taxon>
        <taxon>Spermatophyta</taxon>
        <taxon>Magnoliopsida</taxon>
        <taxon>eudicotyledons</taxon>
        <taxon>Gunneridae</taxon>
        <taxon>Pentapetalae</taxon>
        <taxon>Saxifragales</taxon>
        <taxon>Altingiaceae</taxon>
        <taxon>Liquidambar</taxon>
    </lineage>
</organism>
<feature type="repeat" description="PPR" evidence="3">
    <location>
        <begin position="369"/>
        <end position="399"/>
    </location>
</feature>
<comment type="similarity">
    <text evidence="1">Belongs to the PPR family. PCMP-H subfamily.</text>
</comment>
<reference evidence="4 5" key="1">
    <citation type="journal article" date="2024" name="Plant J.">
        <title>Genome sequences and population genomics reveal climatic adaptation and genomic divergence between two closely related sweetgum species.</title>
        <authorList>
            <person name="Xu W.Q."/>
            <person name="Ren C.Q."/>
            <person name="Zhang X.Y."/>
            <person name="Comes H.P."/>
            <person name="Liu X.H."/>
            <person name="Li Y.G."/>
            <person name="Kettle C.J."/>
            <person name="Jalonen R."/>
            <person name="Gaisberger H."/>
            <person name="Ma Y.Z."/>
            <person name="Qiu Y.X."/>
        </authorList>
    </citation>
    <scope>NUCLEOTIDE SEQUENCE [LARGE SCALE GENOMIC DNA]</scope>
    <source>
        <strain evidence="4">Hangzhou</strain>
    </source>
</reference>
<comment type="caution">
    <text evidence="4">The sequence shown here is derived from an EMBL/GenBank/DDBJ whole genome shotgun (WGS) entry which is preliminary data.</text>
</comment>
<evidence type="ECO:0008006" key="6">
    <source>
        <dbReference type="Google" id="ProtNLM"/>
    </source>
</evidence>
<evidence type="ECO:0000313" key="5">
    <source>
        <dbReference type="Proteomes" id="UP001415857"/>
    </source>
</evidence>
<dbReference type="Pfam" id="PF20431">
    <property type="entry name" value="E_motif"/>
    <property type="match status" value="1"/>
</dbReference>
<feature type="repeat" description="PPR" evidence="3">
    <location>
        <begin position="338"/>
        <end position="368"/>
    </location>
</feature>
<dbReference type="InterPro" id="IPR002885">
    <property type="entry name" value="PPR_rpt"/>
</dbReference>
<dbReference type="InterPro" id="IPR011990">
    <property type="entry name" value="TPR-like_helical_dom_sf"/>
</dbReference>